<keyword evidence="3" id="KW-1185">Reference proteome</keyword>
<gene>
    <name evidence="2" type="ORF">XENOCAPTIV_011961</name>
</gene>
<name>A0ABV0RJ05_9TELE</name>
<organism evidence="2 3">
    <name type="scientific">Xenoophorus captivus</name>
    <dbReference type="NCBI Taxonomy" id="1517983"/>
    <lineage>
        <taxon>Eukaryota</taxon>
        <taxon>Metazoa</taxon>
        <taxon>Chordata</taxon>
        <taxon>Craniata</taxon>
        <taxon>Vertebrata</taxon>
        <taxon>Euteleostomi</taxon>
        <taxon>Actinopterygii</taxon>
        <taxon>Neopterygii</taxon>
        <taxon>Teleostei</taxon>
        <taxon>Neoteleostei</taxon>
        <taxon>Acanthomorphata</taxon>
        <taxon>Ovalentaria</taxon>
        <taxon>Atherinomorphae</taxon>
        <taxon>Cyprinodontiformes</taxon>
        <taxon>Goodeidae</taxon>
        <taxon>Xenoophorus</taxon>
    </lineage>
</organism>
<proteinExistence type="predicted"/>
<comment type="caution">
    <text evidence="2">The sequence shown here is derived from an EMBL/GenBank/DDBJ whole genome shotgun (WGS) entry which is preliminary data.</text>
</comment>
<evidence type="ECO:0000256" key="1">
    <source>
        <dbReference type="SAM" id="MobiDB-lite"/>
    </source>
</evidence>
<sequence>MASRRPRNTADRSGRKLWRSLKRDSKTISQTLNILQSSVQSITGTRKEDRPTVDPPRQRGLPELMAQTKQTLIKTGRRPMEIWRSCRNPQGGGKLAVYIILITPSPPNSETWKWKLHDVGMLFFEKDREAGQCVCVCVKMDVTKYSKKTCWRLQKIYVSKVLGNLLPNQTMTYTKMYNNGK</sequence>
<protein>
    <submittedName>
        <fullName evidence="2">Uncharacterized protein</fullName>
    </submittedName>
</protein>
<feature type="region of interest" description="Disordered" evidence="1">
    <location>
        <begin position="1"/>
        <end position="22"/>
    </location>
</feature>
<dbReference type="EMBL" id="JAHRIN010044548">
    <property type="protein sequence ID" value="MEQ2207412.1"/>
    <property type="molecule type" value="Genomic_DNA"/>
</dbReference>
<reference evidence="2 3" key="1">
    <citation type="submission" date="2021-06" db="EMBL/GenBank/DDBJ databases">
        <authorList>
            <person name="Palmer J.M."/>
        </authorList>
    </citation>
    <scope>NUCLEOTIDE SEQUENCE [LARGE SCALE GENOMIC DNA]</scope>
    <source>
        <strain evidence="2 3">XC_2019</strain>
        <tissue evidence="2">Muscle</tissue>
    </source>
</reference>
<accession>A0ABV0RJ05</accession>
<dbReference type="Proteomes" id="UP001434883">
    <property type="component" value="Unassembled WGS sequence"/>
</dbReference>
<evidence type="ECO:0000313" key="3">
    <source>
        <dbReference type="Proteomes" id="UP001434883"/>
    </source>
</evidence>
<evidence type="ECO:0000313" key="2">
    <source>
        <dbReference type="EMBL" id="MEQ2207412.1"/>
    </source>
</evidence>
<feature type="region of interest" description="Disordered" evidence="1">
    <location>
        <begin position="39"/>
        <end position="59"/>
    </location>
</feature>